<dbReference type="Proteomes" id="UP001295794">
    <property type="component" value="Unassembled WGS sequence"/>
</dbReference>
<feature type="domain" description="DUF7168" evidence="4">
    <location>
        <begin position="133"/>
        <end position="259"/>
    </location>
</feature>
<evidence type="ECO:0000259" key="4">
    <source>
        <dbReference type="Pfam" id="PF23771"/>
    </source>
</evidence>
<evidence type="ECO:0008006" key="7">
    <source>
        <dbReference type="Google" id="ProtNLM"/>
    </source>
</evidence>
<dbReference type="InterPro" id="IPR024498">
    <property type="entry name" value="DUF2786"/>
</dbReference>
<name>A0AAD2Q6P4_9AGAR</name>
<evidence type="ECO:0000256" key="2">
    <source>
        <dbReference type="SAM" id="MobiDB-lite"/>
    </source>
</evidence>
<comment type="caution">
    <text evidence="5">The sequence shown here is derived from an EMBL/GenBank/DDBJ whole genome shotgun (WGS) entry which is preliminary data.</text>
</comment>
<feature type="compositionally biased region" description="Basic and acidic residues" evidence="2">
    <location>
        <begin position="348"/>
        <end position="371"/>
    </location>
</feature>
<proteinExistence type="predicted"/>
<feature type="region of interest" description="Disordered" evidence="2">
    <location>
        <begin position="418"/>
        <end position="449"/>
    </location>
</feature>
<feature type="region of interest" description="Disordered" evidence="2">
    <location>
        <begin position="1"/>
        <end position="53"/>
    </location>
</feature>
<evidence type="ECO:0000256" key="1">
    <source>
        <dbReference type="SAM" id="Coils"/>
    </source>
</evidence>
<dbReference type="Pfam" id="PF10979">
    <property type="entry name" value="DUF2786"/>
    <property type="match status" value="1"/>
</dbReference>
<feature type="coiled-coil region" evidence="1">
    <location>
        <begin position="244"/>
        <end position="271"/>
    </location>
</feature>
<evidence type="ECO:0000313" key="6">
    <source>
        <dbReference type="Proteomes" id="UP001295794"/>
    </source>
</evidence>
<dbReference type="AlphaFoldDB" id="A0AAD2Q6P4"/>
<feature type="compositionally biased region" description="Basic and acidic residues" evidence="2">
    <location>
        <begin position="428"/>
        <end position="449"/>
    </location>
</feature>
<evidence type="ECO:0000313" key="5">
    <source>
        <dbReference type="EMBL" id="CAK5281725.1"/>
    </source>
</evidence>
<dbReference type="InterPro" id="IPR055592">
    <property type="entry name" value="DUF7168"/>
</dbReference>
<keyword evidence="6" id="KW-1185">Reference proteome</keyword>
<sequence>MPKRRYDTTSDSEYSDSDFEAKEIKGPKRAKRTSASKSTGTRSKGPATKAEVTIRATDAPIRDKTESQKRLEGMDAAVIGRIKKALALAAHPQTGEDEARAALRMASKMLERHNVTQADIMSQESESEKLKRVVSIRNDAGTPFQLPAWTSTLSTAMDIFFDCQSYSTKFTGSRPKVDWSFYGLQEQTVAAAHAFEMTYNLILAWSQKPEAGKGTHAKNCYRSGVAYGLYKMAQQEKADEKSRAVKKEQTLLQARQEAEAAETKAKLVRLEQPQIKEEDGAVKMEQHEERKVKIEDVDDEDDFRDRRLPSKYEENADEEDNFNGPATLGDMAPDFDDNDDVDNLLDLDAERPTLKRRESPSVEAKATVKPEADEESPWASVNQLVAFREATAAIGDDYLKSQGIKLEKGRKSRPLEFKDAQARSLYQKGKDDAKKIDVRRKQIKNTEMD</sequence>
<feature type="region of interest" description="Disordered" evidence="2">
    <location>
        <begin position="278"/>
        <end position="378"/>
    </location>
</feature>
<reference evidence="5" key="1">
    <citation type="submission" date="2023-11" db="EMBL/GenBank/DDBJ databases">
        <authorList>
            <person name="De Vega J J."/>
            <person name="De Vega J J."/>
        </authorList>
    </citation>
    <scope>NUCLEOTIDE SEQUENCE</scope>
</reference>
<protein>
    <recommendedName>
        <fullName evidence="7">DUF2786 domain-containing protein</fullName>
    </recommendedName>
</protein>
<dbReference type="EMBL" id="CAVNYO010000444">
    <property type="protein sequence ID" value="CAK5281725.1"/>
    <property type="molecule type" value="Genomic_DNA"/>
</dbReference>
<accession>A0AAD2Q6P4</accession>
<feature type="domain" description="DUF2786" evidence="3">
    <location>
        <begin position="78"/>
        <end position="117"/>
    </location>
</feature>
<gene>
    <name evidence="5" type="ORF">MYCIT1_LOCUS32948</name>
</gene>
<keyword evidence="1" id="KW-0175">Coiled coil</keyword>
<evidence type="ECO:0000259" key="3">
    <source>
        <dbReference type="Pfam" id="PF10979"/>
    </source>
</evidence>
<dbReference type="Pfam" id="PF23771">
    <property type="entry name" value="DUF7168"/>
    <property type="match status" value="1"/>
</dbReference>
<feature type="compositionally biased region" description="Acidic residues" evidence="2">
    <location>
        <begin position="333"/>
        <end position="347"/>
    </location>
</feature>
<feature type="compositionally biased region" description="Basic and acidic residues" evidence="2">
    <location>
        <begin position="278"/>
        <end position="295"/>
    </location>
</feature>
<organism evidence="5 6">
    <name type="scientific">Mycena citricolor</name>
    <dbReference type="NCBI Taxonomy" id="2018698"/>
    <lineage>
        <taxon>Eukaryota</taxon>
        <taxon>Fungi</taxon>
        <taxon>Dikarya</taxon>
        <taxon>Basidiomycota</taxon>
        <taxon>Agaricomycotina</taxon>
        <taxon>Agaricomycetes</taxon>
        <taxon>Agaricomycetidae</taxon>
        <taxon>Agaricales</taxon>
        <taxon>Marasmiineae</taxon>
        <taxon>Mycenaceae</taxon>
        <taxon>Mycena</taxon>
    </lineage>
</organism>
<feature type="compositionally biased region" description="Basic and acidic residues" evidence="2">
    <location>
        <begin position="303"/>
        <end position="314"/>
    </location>
</feature>